<sequence>MKSSSIYEYCTSDAVIQFAKRNYQTYLAHYKARNLKPMPFEEFVKNYSS</sequence>
<evidence type="ECO:0008006" key="3">
    <source>
        <dbReference type="Google" id="ProtNLM"/>
    </source>
</evidence>
<evidence type="ECO:0000313" key="1">
    <source>
        <dbReference type="EMBL" id="SNR62599.1"/>
    </source>
</evidence>
<name>A0A238XX80_9FLAO</name>
<organism evidence="1 2">
    <name type="scientific">Lutibacter agarilyticus</name>
    <dbReference type="NCBI Taxonomy" id="1109740"/>
    <lineage>
        <taxon>Bacteria</taxon>
        <taxon>Pseudomonadati</taxon>
        <taxon>Bacteroidota</taxon>
        <taxon>Flavobacteriia</taxon>
        <taxon>Flavobacteriales</taxon>
        <taxon>Flavobacteriaceae</taxon>
        <taxon>Lutibacter</taxon>
    </lineage>
</organism>
<evidence type="ECO:0000313" key="2">
    <source>
        <dbReference type="Proteomes" id="UP000198384"/>
    </source>
</evidence>
<dbReference type="EMBL" id="FZNT01000007">
    <property type="protein sequence ID" value="SNR62599.1"/>
    <property type="molecule type" value="Genomic_DNA"/>
</dbReference>
<proteinExistence type="predicted"/>
<gene>
    <name evidence="1" type="ORF">SAMN06265371_10771</name>
</gene>
<protein>
    <recommendedName>
        <fullName evidence="3">Transposase</fullName>
    </recommendedName>
</protein>
<dbReference type="Proteomes" id="UP000198384">
    <property type="component" value="Unassembled WGS sequence"/>
</dbReference>
<reference evidence="1 2" key="1">
    <citation type="submission" date="2017-06" db="EMBL/GenBank/DDBJ databases">
        <authorList>
            <person name="Kim H.J."/>
            <person name="Triplett B.A."/>
        </authorList>
    </citation>
    <scope>NUCLEOTIDE SEQUENCE [LARGE SCALE GENOMIC DNA]</scope>
    <source>
        <strain evidence="1 2">DSM 29150</strain>
    </source>
</reference>
<accession>A0A238XX80</accession>
<dbReference type="AlphaFoldDB" id="A0A238XX80"/>
<keyword evidence="2" id="KW-1185">Reference proteome</keyword>
<dbReference type="RefSeq" id="WP_176461269.1">
    <property type="nucleotide sequence ID" value="NZ_FZNT01000007.1"/>
</dbReference>